<feature type="domain" description="Thioredoxin" evidence="2">
    <location>
        <begin position="503"/>
        <end position="568"/>
    </location>
</feature>
<organism evidence="3 4">
    <name type="scientific">Mizuhopecten yessoensis</name>
    <name type="common">Japanese scallop</name>
    <name type="synonym">Patinopecten yessoensis</name>
    <dbReference type="NCBI Taxonomy" id="6573"/>
    <lineage>
        <taxon>Eukaryota</taxon>
        <taxon>Metazoa</taxon>
        <taxon>Spiralia</taxon>
        <taxon>Lophotrochozoa</taxon>
        <taxon>Mollusca</taxon>
        <taxon>Bivalvia</taxon>
        <taxon>Autobranchia</taxon>
        <taxon>Pteriomorphia</taxon>
        <taxon>Pectinida</taxon>
        <taxon>Pectinoidea</taxon>
        <taxon>Pectinidae</taxon>
        <taxon>Mizuhopecten</taxon>
    </lineage>
</organism>
<feature type="signal peptide" evidence="1">
    <location>
        <begin position="1"/>
        <end position="26"/>
    </location>
</feature>
<dbReference type="InterPro" id="IPR051063">
    <property type="entry name" value="PDI"/>
</dbReference>
<evidence type="ECO:0000313" key="4">
    <source>
        <dbReference type="Proteomes" id="UP000242188"/>
    </source>
</evidence>
<dbReference type="Gene3D" id="3.40.30.10">
    <property type="entry name" value="Glutaredoxin"/>
    <property type="match status" value="1"/>
</dbReference>
<dbReference type="InterPro" id="IPR013766">
    <property type="entry name" value="Thioredoxin_domain"/>
</dbReference>
<sequence length="920" mass="105357">MAGCDGRFVIFLTFMTALAWFPGIECSDYGRLNVYESSTLKEKIELSRHHPLCVVLRIADKDTRLEDSVNTLVVKEGNGGGNKFKKWQFGSFAFEKVTLPPIHRPVSFPTLRCYTGKHTYQEFNGKHSTKAVSKWLERLVLQQAKYLEDASMSAVELAQEQFNTVLIAFPDTARHAQIEEMVFQEKEKLSNAKAFIVHEDATDLKIFKNKFKMRKLPAVVVTHKDNVNDTGPTTVKVLSGVTLTQQSLGVCLQARHMGIPHYDMARFKSLMETSGSFVPTLVGFYSYFGSHAQLYLRLLSNSVEEFRDMGVNVRFGLVNIEEADINLILSRWVDPKLTLSFPVAILYYWDNSSKIAQIKVSEQRLTPLNLHRVLKETVGFVDREGQEVPYNPLHGYNPLEISAVFEGPLGTKCSQHSHNLTDNYPIQVQPVKRKRKVHVVTVEKKEEVKLWHDMFGTETINKNLDMVENIPVLTGQYWSEVIEKSHAPQHPLQGGREWAGEVTKVALVVFVMAECRSCKNSMPVFENLEKSVKYIEGGSMYLVNCSVDHALCKNLDIRGYPTVTAFRGLGWLHSSRCIGDEAEKLAQHNNYVRLDYHGVLLHDNIMDWFARVSAPAITDNLFDWPDAKADDVSLFGVLTPKKSDFLPIPPQRSIDYYYSYECFRLVCERLYGKVHCHSVYNRDIPEREFEDDDLDLIVSKVILKRKDGVSAVIMKLGTSLQDTVEDESDTNLHKFHKPHRYNLRPNTRCEQDHVACTNLIIAYTMDHSRLPVTQLTSDLFHIHSSESMKDSLPVMMALVHRQNITEDSQFIKELRAVAYELYNNMEVVTVDADDYRGWAVRFVPEGYSMTVAMDGEDPLDMHVFPRICFVKRDNHRRAAFYPPVGSDLKDESWFQKENLLNFARKVLSRPEKHMIGTDHF</sequence>
<proteinExistence type="predicted"/>
<comment type="caution">
    <text evidence="3">The sequence shown here is derived from an EMBL/GenBank/DDBJ whole genome shotgun (WGS) entry which is preliminary data.</text>
</comment>
<gene>
    <name evidence="3" type="ORF">KP79_PYT08755</name>
</gene>
<dbReference type="GO" id="GO:0003756">
    <property type="term" value="F:protein disulfide isomerase activity"/>
    <property type="evidence" value="ECO:0007669"/>
    <property type="project" value="TreeGrafter"/>
</dbReference>
<evidence type="ECO:0000256" key="1">
    <source>
        <dbReference type="SAM" id="SignalP"/>
    </source>
</evidence>
<dbReference type="SUPFAM" id="SSF52833">
    <property type="entry name" value="Thioredoxin-like"/>
    <property type="match status" value="1"/>
</dbReference>
<keyword evidence="4" id="KW-1185">Reference proteome</keyword>
<dbReference type="EMBL" id="NEDP02003363">
    <property type="protein sequence ID" value="OWF48857.1"/>
    <property type="molecule type" value="Genomic_DNA"/>
</dbReference>
<evidence type="ECO:0000259" key="2">
    <source>
        <dbReference type="Pfam" id="PF00085"/>
    </source>
</evidence>
<accession>A0A210QJD6</accession>
<dbReference type="PANTHER" id="PTHR45672:SF11">
    <property type="entry name" value="PROTEIN DISULFIDE-ISOMERASE C17H9.14C"/>
    <property type="match status" value="1"/>
</dbReference>
<dbReference type="Proteomes" id="UP000242188">
    <property type="component" value="Unassembled WGS sequence"/>
</dbReference>
<protein>
    <recommendedName>
        <fullName evidence="2">Thioredoxin domain-containing protein</fullName>
    </recommendedName>
</protein>
<dbReference type="GO" id="GO:0006457">
    <property type="term" value="P:protein folding"/>
    <property type="evidence" value="ECO:0007669"/>
    <property type="project" value="TreeGrafter"/>
</dbReference>
<keyword evidence="1" id="KW-0732">Signal</keyword>
<evidence type="ECO:0000313" key="3">
    <source>
        <dbReference type="EMBL" id="OWF48857.1"/>
    </source>
</evidence>
<dbReference type="InterPro" id="IPR036249">
    <property type="entry name" value="Thioredoxin-like_sf"/>
</dbReference>
<dbReference type="OrthoDB" id="10023060at2759"/>
<dbReference type="Pfam" id="PF00085">
    <property type="entry name" value="Thioredoxin"/>
    <property type="match status" value="1"/>
</dbReference>
<dbReference type="GO" id="GO:0005783">
    <property type="term" value="C:endoplasmic reticulum"/>
    <property type="evidence" value="ECO:0007669"/>
    <property type="project" value="TreeGrafter"/>
</dbReference>
<reference evidence="3 4" key="1">
    <citation type="journal article" date="2017" name="Nat. Ecol. Evol.">
        <title>Scallop genome provides insights into evolution of bilaterian karyotype and development.</title>
        <authorList>
            <person name="Wang S."/>
            <person name="Zhang J."/>
            <person name="Jiao W."/>
            <person name="Li J."/>
            <person name="Xun X."/>
            <person name="Sun Y."/>
            <person name="Guo X."/>
            <person name="Huan P."/>
            <person name="Dong B."/>
            <person name="Zhang L."/>
            <person name="Hu X."/>
            <person name="Sun X."/>
            <person name="Wang J."/>
            <person name="Zhao C."/>
            <person name="Wang Y."/>
            <person name="Wang D."/>
            <person name="Huang X."/>
            <person name="Wang R."/>
            <person name="Lv J."/>
            <person name="Li Y."/>
            <person name="Zhang Z."/>
            <person name="Liu B."/>
            <person name="Lu W."/>
            <person name="Hui Y."/>
            <person name="Liang J."/>
            <person name="Zhou Z."/>
            <person name="Hou R."/>
            <person name="Li X."/>
            <person name="Liu Y."/>
            <person name="Li H."/>
            <person name="Ning X."/>
            <person name="Lin Y."/>
            <person name="Zhao L."/>
            <person name="Xing Q."/>
            <person name="Dou J."/>
            <person name="Li Y."/>
            <person name="Mao J."/>
            <person name="Guo H."/>
            <person name="Dou H."/>
            <person name="Li T."/>
            <person name="Mu C."/>
            <person name="Jiang W."/>
            <person name="Fu Q."/>
            <person name="Fu X."/>
            <person name="Miao Y."/>
            <person name="Liu J."/>
            <person name="Yu Q."/>
            <person name="Li R."/>
            <person name="Liao H."/>
            <person name="Li X."/>
            <person name="Kong Y."/>
            <person name="Jiang Z."/>
            <person name="Chourrout D."/>
            <person name="Li R."/>
            <person name="Bao Z."/>
        </authorList>
    </citation>
    <scope>NUCLEOTIDE SEQUENCE [LARGE SCALE GENOMIC DNA]</scope>
    <source>
        <strain evidence="3 4">PY_sf001</strain>
    </source>
</reference>
<dbReference type="CDD" id="cd02961">
    <property type="entry name" value="PDI_a_family"/>
    <property type="match status" value="1"/>
</dbReference>
<dbReference type="AlphaFoldDB" id="A0A210QJD6"/>
<name>A0A210QJD6_MIZYE</name>
<feature type="chain" id="PRO_5012239420" description="Thioredoxin domain-containing protein" evidence="1">
    <location>
        <begin position="27"/>
        <end position="920"/>
    </location>
</feature>
<dbReference type="PANTHER" id="PTHR45672">
    <property type="entry name" value="PROTEIN DISULFIDE-ISOMERASE C17H9.14C-RELATED"/>
    <property type="match status" value="1"/>
</dbReference>